<dbReference type="Proteomes" id="UP000095362">
    <property type="component" value="Unassembled WGS sequence"/>
</dbReference>
<dbReference type="AlphaFoldDB" id="A0A174GHM0"/>
<proteinExistence type="predicted"/>
<dbReference type="PANTHER" id="PTHR34448">
    <property type="entry name" value="AMINOPEPTIDASE"/>
    <property type="match status" value="1"/>
</dbReference>
<evidence type="ECO:0008006" key="4">
    <source>
        <dbReference type="Google" id="ProtNLM"/>
    </source>
</evidence>
<dbReference type="RefSeq" id="WP_055261735.1">
    <property type="nucleotide sequence ID" value="NZ_CYZK01000018.1"/>
</dbReference>
<protein>
    <recommendedName>
        <fullName evidence="4">Peptidase</fullName>
    </recommendedName>
</protein>
<dbReference type="EMBL" id="CYZK01000018">
    <property type="protein sequence ID" value="CUO60379.1"/>
    <property type="molecule type" value="Genomic_DNA"/>
</dbReference>
<dbReference type="GO" id="GO:0046872">
    <property type="term" value="F:metal ion binding"/>
    <property type="evidence" value="ECO:0007669"/>
    <property type="project" value="UniProtKB-KW"/>
</dbReference>
<keyword evidence="1" id="KW-0479">Metal-binding</keyword>
<reference evidence="2 3" key="1">
    <citation type="submission" date="2015-09" db="EMBL/GenBank/DDBJ databases">
        <authorList>
            <consortium name="Pathogen Informatics"/>
        </authorList>
    </citation>
    <scope>NUCLEOTIDE SEQUENCE [LARGE SCALE GENOMIC DNA]</scope>
    <source>
        <strain evidence="2 3">2789STDY5834866</strain>
    </source>
</reference>
<dbReference type="InterPro" id="IPR058739">
    <property type="entry name" value="NicX"/>
</dbReference>
<dbReference type="InterPro" id="IPR052170">
    <property type="entry name" value="M29_Exopeptidase"/>
</dbReference>
<sequence>MTPNMERGARIIIHEWVKVRAWDKVLIVTSKEYLAEAKAMEKEASGKARSVNTLLVENKGRHVGIFFDDNEAVFDPYTAIIAATEYSLVTTKAAKRAIQRHKKFLSLPLATNDGRSFLEYDFLTMDTKKSRLMAKTFIKYLKYSEKVRVTTPAGTDMMFYKVGRDPGFFNGVLKDGKGYSSSSIEVYVPIEETKTEGVMVLDGSLGYIGRAEEPTRILFKGGRITEIEETPTGIRLKKYMEDYQDPRIYIAGELGIGLNSCSQCLGNCYIEDESAYGTFHVGLGRNIALGGIQNAKGHFDLVCMEPDIYTDNRQIMQQGKVIIPEPVLY</sequence>
<dbReference type="SUPFAM" id="SSF144052">
    <property type="entry name" value="Thermophilic metalloprotease-like"/>
    <property type="match status" value="1"/>
</dbReference>
<evidence type="ECO:0000313" key="2">
    <source>
        <dbReference type="EMBL" id="CUO60379.1"/>
    </source>
</evidence>
<gene>
    <name evidence="2" type="ORF">ERS852481_02448</name>
</gene>
<name>A0A174GHM0_9FIRM</name>
<dbReference type="PANTHER" id="PTHR34448:SF1">
    <property type="entry name" value="BLL6088 PROTEIN"/>
    <property type="match status" value="1"/>
</dbReference>
<dbReference type="PaxDb" id="410072-ERS852525_01955"/>
<dbReference type="Pfam" id="PF26233">
    <property type="entry name" value="NicX"/>
    <property type="match status" value="1"/>
</dbReference>
<accession>A0A174GHM0</accession>
<organism evidence="2 3">
    <name type="scientific">Coprococcus comes</name>
    <dbReference type="NCBI Taxonomy" id="410072"/>
    <lineage>
        <taxon>Bacteria</taxon>
        <taxon>Bacillati</taxon>
        <taxon>Bacillota</taxon>
        <taxon>Clostridia</taxon>
        <taxon>Lachnospirales</taxon>
        <taxon>Lachnospiraceae</taxon>
        <taxon>Coprococcus</taxon>
    </lineage>
</organism>
<evidence type="ECO:0000313" key="3">
    <source>
        <dbReference type="Proteomes" id="UP000095362"/>
    </source>
</evidence>
<dbReference type="STRING" id="410072.ERS852525_01955"/>
<evidence type="ECO:0000256" key="1">
    <source>
        <dbReference type="ARBA" id="ARBA00022723"/>
    </source>
</evidence>